<evidence type="ECO:0000256" key="5">
    <source>
        <dbReference type="SAM" id="MobiDB-lite"/>
    </source>
</evidence>
<dbReference type="InterPro" id="IPR018316">
    <property type="entry name" value="Tubulin/FtsZ_2-layer-sand-dom"/>
</dbReference>
<keyword evidence="3 4" id="KW-0342">GTP-binding</keyword>
<feature type="binding site" evidence="4">
    <location>
        <position position="146"/>
    </location>
    <ligand>
        <name>GTP</name>
        <dbReference type="ChEBI" id="CHEBI:37565"/>
    </ligand>
</feature>
<keyword evidence="4" id="KW-0963">Cytoplasm</keyword>
<dbReference type="PANTHER" id="PTHR30314:SF3">
    <property type="entry name" value="MITOCHONDRIAL DIVISION PROTEIN FSZA"/>
    <property type="match status" value="1"/>
</dbReference>
<protein>
    <recommendedName>
        <fullName evidence="4">Cell division protein FtsZ</fullName>
    </recommendedName>
</protein>
<feature type="domain" description="Tubulin/FtsZ GTPase" evidence="6">
    <location>
        <begin position="15"/>
        <end position="208"/>
    </location>
</feature>
<sequence length="412" mass="44495">MHNVILKETESKDINIHVIGVGGCGGNAITTMAGLCQHTNIRLTSINTDISALHQCDNHEVLLIGESTTKGYGAGADPLVAHSAARQSEEALSTLIEHDTIIIVIAGLGGGTGSGATPVLLDMAKKKGINAMCFVTLPFKSEGSQRHQIALDALQAIKAVANATLVLSNDSLVSALNETVGLLSAFRHCDTQMHRIVEAIITMLTKTGYINVDINDFSHILSLEGNTALGVGIAEDGGLLCDALTHALNNPLVDDQSIVGAQGVIVQLTCKEEPSLVMYEEMLATLQNLIESARALIITGVTVSPELPQFGEVLVIATGIPVPQQHSEKEQHNEKEKEGELENSTVSDEYSKLEQYSLLEEMDMIEQSRELEEYRELIGEMVPMKINGSRISSNLESKYFNIPAFIRQQMKQ</sequence>
<feature type="binding site" evidence="4">
    <location>
        <position position="142"/>
    </location>
    <ligand>
        <name>GTP</name>
        <dbReference type="ChEBI" id="CHEBI:37565"/>
    </ligand>
</feature>
<keyword evidence="4" id="KW-0131">Cell cycle</keyword>
<evidence type="ECO:0000256" key="4">
    <source>
        <dbReference type="HAMAP-Rule" id="MF_00909"/>
    </source>
</evidence>
<dbReference type="PROSITE" id="PS51257">
    <property type="entry name" value="PROKAR_LIPOPROTEIN"/>
    <property type="match status" value="1"/>
</dbReference>
<dbReference type="GO" id="GO:0005874">
    <property type="term" value="C:microtubule"/>
    <property type="evidence" value="ECO:0007669"/>
    <property type="project" value="InterPro"/>
</dbReference>
<dbReference type="Proteomes" id="UP000471381">
    <property type="component" value="Unassembled WGS sequence"/>
</dbReference>
<keyword evidence="4" id="KW-0717">Septation</keyword>
<dbReference type="SMART" id="SM00865">
    <property type="entry name" value="Tubulin_C"/>
    <property type="match status" value="1"/>
</dbReference>
<dbReference type="PANTHER" id="PTHR30314">
    <property type="entry name" value="CELL DIVISION PROTEIN FTSZ-RELATED"/>
    <property type="match status" value="1"/>
</dbReference>
<feature type="binding site" evidence="4">
    <location>
        <begin position="111"/>
        <end position="113"/>
    </location>
    <ligand>
        <name>GTP</name>
        <dbReference type="ChEBI" id="CHEBI:37565"/>
    </ligand>
</feature>
<dbReference type="RefSeq" id="WP_163105530.1">
    <property type="nucleotide sequence ID" value="NZ_JAAAWO010000003.1"/>
</dbReference>
<keyword evidence="4 8" id="KW-0132">Cell division</keyword>
<feature type="binding site" evidence="4">
    <location>
        <position position="190"/>
    </location>
    <ligand>
        <name>GTP</name>
        <dbReference type="ChEBI" id="CHEBI:37565"/>
    </ligand>
</feature>
<dbReference type="GO" id="GO:0051258">
    <property type="term" value="P:protein polymerization"/>
    <property type="evidence" value="ECO:0007669"/>
    <property type="project" value="UniProtKB-UniRule"/>
</dbReference>
<dbReference type="GO" id="GO:0005737">
    <property type="term" value="C:cytoplasm"/>
    <property type="evidence" value="ECO:0007669"/>
    <property type="project" value="UniProtKB-SubCell"/>
</dbReference>
<evidence type="ECO:0000256" key="2">
    <source>
        <dbReference type="ARBA" id="ARBA00022741"/>
    </source>
</evidence>
<dbReference type="GO" id="GO:0000917">
    <property type="term" value="P:division septum assembly"/>
    <property type="evidence" value="ECO:0007669"/>
    <property type="project" value="UniProtKB-KW"/>
</dbReference>
<dbReference type="InterPro" id="IPR037103">
    <property type="entry name" value="Tubulin/FtsZ-like_C"/>
</dbReference>
<keyword evidence="2 4" id="KW-0547">Nucleotide-binding</keyword>
<evidence type="ECO:0000259" key="7">
    <source>
        <dbReference type="SMART" id="SM00865"/>
    </source>
</evidence>
<feature type="region of interest" description="Disordered" evidence="5">
    <location>
        <begin position="324"/>
        <end position="346"/>
    </location>
</feature>
<dbReference type="GO" id="GO:0043093">
    <property type="term" value="P:FtsZ-dependent cytokinesis"/>
    <property type="evidence" value="ECO:0007669"/>
    <property type="project" value="UniProtKB-UniRule"/>
</dbReference>
<evidence type="ECO:0000313" key="8">
    <source>
        <dbReference type="EMBL" id="NDW14972.1"/>
    </source>
</evidence>
<dbReference type="AlphaFoldDB" id="A0A6N9TES4"/>
<dbReference type="HAMAP" id="MF_00909">
    <property type="entry name" value="FtsZ"/>
    <property type="match status" value="1"/>
</dbReference>
<evidence type="ECO:0000256" key="1">
    <source>
        <dbReference type="ARBA" id="ARBA00009690"/>
    </source>
</evidence>
<dbReference type="CDD" id="cd02201">
    <property type="entry name" value="FtsZ_type1"/>
    <property type="match status" value="1"/>
</dbReference>
<comment type="caution">
    <text evidence="8">The sequence shown here is derived from an EMBL/GenBank/DDBJ whole genome shotgun (WGS) entry which is preliminary data.</text>
</comment>
<dbReference type="InterPro" id="IPR045061">
    <property type="entry name" value="FtsZ/CetZ"/>
</dbReference>
<evidence type="ECO:0000256" key="3">
    <source>
        <dbReference type="ARBA" id="ARBA00023134"/>
    </source>
</evidence>
<comment type="subunit">
    <text evidence="4">Homodimer. Polymerizes to form a dynamic ring structure in a strictly GTP-dependent manner. Interacts directly with several other division proteins.</text>
</comment>
<dbReference type="GO" id="GO:0007017">
    <property type="term" value="P:microtubule-based process"/>
    <property type="evidence" value="ECO:0007669"/>
    <property type="project" value="InterPro"/>
</dbReference>
<dbReference type="EMBL" id="JAAAWO010000003">
    <property type="protein sequence ID" value="NDW14972.1"/>
    <property type="molecule type" value="Genomic_DNA"/>
</dbReference>
<comment type="function">
    <text evidence="4">Essential cell division protein that forms a contractile ring structure (Z ring) at the future cell division site. The regulation of the ring assembly controls the timing and the location of cell division. One of the functions of the FtsZ ring is to recruit other cell division proteins to the septum to produce a new cell wall between the dividing cells. Binds GTP and shows GTPase activity.</text>
</comment>
<proteinExistence type="inferred from homology"/>
<dbReference type="SUPFAM" id="SSF55307">
    <property type="entry name" value="Tubulin C-terminal domain-like"/>
    <property type="match status" value="1"/>
</dbReference>
<dbReference type="InterPro" id="IPR036525">
    <property type="entry name" value="Tubulin/FtsZ_GTPase_sf"/>
</dbReference>
<evidence type="ECO:0000259" key="6">
    <source>
        <dbReference type="SMART" id="SM00864"/>
    </source>
</evidence>
<gene>
    <name evidence="4" type="primary">ftsZ</name>
    <name evidence="8" type="ORF">GTQ48_05430</name>
</gene>
<comment type="caution">
    <text evidence="4">Lacks conserved residue(s) required for the propagation of feature annotation.</text>
</comment>
<dbReference type="PROSITE" id="PS00227">
    <property type="entry name" value="TUBULIN"/>
    <property type="match status" value="1"/>
</dbReference>
<reference evidence="8 9" key="1">
    <citation type="submission" date="2020-01" db="EMBL/GenBank/DDBJ databases">
        <title>Genomes of bacteria type strains.</title>
        <authorList>
            <person name="Chen J."/>
            <person name="Zhu S."/>
            <person name="Yang J."/>
        </authorList>
    </citation>
    <scope>NUCLEOTIDE SEQUENCE [LARGE SCALE GENOMIC DNA]</scope>
    <source>
        <strain evidence="8 9">LMG 24078</strain>
    </source>
</reference>
<name>A0A6N9TES4_9ALTE</name>
<dbReference type="Pfam" id="PF00091">
    <property type="entry name" value="Tubulin"/>
    <property type="match status" value="1"/>
</dbReference>
<dbReference type="SMART" id="SM00864">
    <property type="entry name" value="Tubulin"/>
    <property type="match status" value="1"/>
</dbReference>
<evidence type="ECO:0000313" key="9">
    <source>
        <dbReference type="Proteomes" id="UP000471381"/>
    </source>
</evidence>
<dbReference type="GO" id="GO:0032153">
    <property type="term" value="C:cell division site"/>
    <property type="evidence" value="ECO:0007669"/>
    <property type="project" value="UniProtKB-UniRule"/>
</dbReference>
<dbReference type="GO" id="GO:0003924">
    <property type="term" value="F:GTPase activity"/>
    <property type="evidence" value="ECO:0007669"/>
    <property type="project" value="UniProtKB-UniRule"/>
</dbReference>
<feature type="compositionally biased region" description="Basic and acidic residues" evidence="5">
    <location>
        <begin position="326"/>
        <end position="340"/>
    </location>
</feature>
<keyword evidence="9" id="KW-1185">Reference proteome</keyword>
<dbReference type="PRINTS" id="PR00423">
    <property type="entry name" value="CELLDVISFTSZ"/>
</dbReference>
<dbReference type="GO" id="GO:0005525">
    <property type="term" value="F:GTP binding"/>
    <property type="evidence" value="ECO:0007669"/>
    <property type="project" value="UniProtKB-UniRule"/>
</dbReference>
<comment type="similarity">
    <text evidence="1 4">Belongs to the FtsZ family.</text>
</comment>
<accession>A0A6N9TES4</accession>
<dbReference type="InterPro" id="IPR000158">
    <property type="entry name" value="Cell_div_FtsZ"/>
</dbReference>
<dbReference type="SUPFAM" id="SSF52490">
    <property type="entry name" value="Tubulin nucleotide-binding domain-like"/>
    <property type="match status" value="1"/>
</dbReference>
<dbReference type="Pfam" id="PF12327">
    <property type="entry name" value="FtsZ_C"/>
    <property type="match status" value="1"/>
</dbReference>
<comment type="subcellular location">
    <subcellularLocation>
        <location evidence="4">Cytoplasm</location>
    </subcellularLocation>
    <text evidence="4">Assembles at midcell at the inner surface of the cytoplasmic membrane.</text>
</comment>
<dbReference type="InterPro" id="IPR008280">
    <property type="entry name" value="Tub_FtsZ_C"/>
</dbReference>
<dbReference type="Gene3D" id="3.40.50.1440">
    <property type="entry name" value="Tubulin/FtsZ, GTPase domain"/>
    <property type="match status" value="1"/>
</dbReference>
<organism evidence="8 9">
    <name type="scientific">Alteromonas genovensis</name>
    <dbReference type="NCBI Taxonomy" id="471225"/>
    <lineage>
        <taxon>Bacteria</taxon>
        <taxon>Pseudomonadati</taxon>
        <taxon>Pseudomonadota</taxon>
        <taxon>Gammaproteobacteria</taxon>
        <taxon>Alteromonadales</taxon>
        <taxon>Alteromonadaceae</taxon>
        <taxon>Alteromonas/Salinimonas group</taxon>
        <taxon>Alteromonas</taxon>
    </lineage>
</organism>
<dbReference type="Gene3D" id="3.30.1330.20">
    <property type="entry name" value="Tubulin/FtsZ, C-terminal domain"/>
    <property type="match status" value="1"/>
</dbReference>
<feature type="domain" description="Tubulin/FtsZ 2-layer sandwich" evidence="7">
    <location>
        <begin position="210"/>
        <end position="329"/>
    </location>
</feature>
<dbReference type="InterPro" id="IPR024757">
    <property type="entry name" value="FtsZ_C"/>
</dbReference>
<dbReference type="InterPro" id="IPR017975">
    <property type="entry name" value="Tubulin_CS"/>
</dbReference>
<dbReference type="InterPro" id="IPR003008">
    <property type="entry name" value="Tubulin_FtsZ_GTPase"/>
</dbReference>